<evidence type="ECO:0000256" key="3">
    <source>
        <dbReference type="ARBA" id="ARBA00023163"/>
    </source>
</evidence>
<accession>A0ABQ2D3Z5</accession>
<dbReference type="Proteomes" id="UP000632222">
    <property type="component" value="Unassembled WGS sequence"/>
</dbReference>
<name>A0ABQ2D3Z5_9DEIO</name>
<keyword evidence="2" id="KW-0238">DNA-binding</keyword>
<keyword evidence="6" id="KW-1185">Reference proteome</keyword>
<dbReference type="PANTHER" id="PTHR33164">
    <property type="entry name" value="TRANSCRIPTIONAL REGULATOR, MARR FAMILY"/>
    <property type="match status" value="1"/>
</dbReference>
<dbReference type="InterPro" id="IPR023187">
    <property type="entry name" value="Tscrpt_reg_MarR-type_CS"/>
</dbReference>
<dbReference type="EMBL" id="BMOD01000015">
    <property type="protein sequence ID" value="GGJ45277.1"/>
    <property type="molecule type" value="Genomic_DNA"/>
</dbReference>
<dbReference type="InterPro" id="IPR000835">
    <property type="entry name" value="HTH_MarR-typ"/>
</dbReference>
<evidence type="ECO:0000313" key="5">
    <source>
        <dbReference type="EMBL" id="GGJ45277.1"/>
    </source>
</evidence>
<evidence type="ECO:0000256" key="2">
    <source>
        <dbReference type="ARBA" id="ARBA00023125"/>
    </source>
</evidence>
<dbReference type="InterPro" id="IPR039422">
    <property type="entry name" value="MarR/SlyA-like"/>
</dbReference>
<dbReference type="SMART" id="SM00347">
    <property type="entry name" value="HTH_MARR"/>
    <property type="match status" value="1"/>
</dbReference>
<reference evidence="6" key="1">
    <citation type="journal article" date="2019" name="Int. J. Syst. Evol. Microbiol.">
        <title>The Global Catalogue of Microorganisms (GCM) 10K type strain sequencing project: providing services to taxonomists for standard genome sequencing and annotation.</title>
        <authorList>
            <consortium name="The Broad Institute Genomics Platform"/>
            <consortium name="The Broad Institute Genome Sequencing Center for Infectious Disease"/>
            <person name="Wu L."/>
            <person name="Ma J."/>
        </authorList>
    </citation>
    <scope>NUCLEOTIDE SEQUENCE [LARGE SCALE GENOMIC DNA]</scope>
    <source>
        <strain evidence="6">JCM 14370</strain>
    </source>
</reference>
<protein>
    <submittedName>
        <fullName evidence="5">Transcriptional regulator</fullName>
    </submittedName>
</protein>
<organism evidence="5 6">
    <name type="scientific">Deinococcus roseus</name>
    <dbReference type="NCBI Taxonomy" id="392414"/>
    <lineage>
        <taxon>Bacteria</taxon>
        <taxon>Thermotogati</taxon>
        <taxon>Deinococcota</taxon>
        <taxon>Deinococci</taxon>
        <taxon>Deinococcales</taxon>
        <taxon>Deinococcaceae</taxon>
        <taxon>Deinococcus</taxon>
    </lineage>
</organism>
<dbReference type="SUPFAM" id="SSF46785">
    <property type="entry name" value="Winged helix' DNA-binding domain"/>
    <property type="match status" value="1"/>
</dbReference>
<dbReference type="InterPro" id="IPR036388">
    <property type="entry name" value="WH-like_DNA-bd_sf"/>
</dbReference>
<proteinExistence type="predicted"/>
<feature type="domain" description="HTH marR-type" evidence="4">
    <location>
        <begin position="22"/>
        <end position="156"/>
    </location>
</feature>
<dbReference type="Pfam" id="PF12802">
    <property type="entry name" value="MarR_2"/>
    <property type="match status" value="1"/>
</dbReference>
<dbReference type="InterPro" id="IPR036390">
    <property type="entry name" value="WH_DNA-bd_sf"/>
</dbReference>
<keyword evidence="1" id="KW-0805">Transcription regulation</keyword>
<dbReference type="Gene3D" id="1.10.10.10">
    <property type="entry name" value="Winged helix-like DNA-binding domain superfamily/Winged helix DNA-binding domain"/>
    <property type="match status" value="1"/>
</dbReference>
<gene>
    <name evidence="5" type="ORF">GCM10008938_34470</name>
</gene>
<keyword evidence="3" id="KW-0804">Transcription</keyword>
<sequence length="156" mass="17547">MIFLMSGLTDQPTEQQLKELRQPSLGRLLLKANRVFSSKALALLKQKGYSNLNLAHTALLPHLDQQGNRLTVLTERMGLTKQSISQLVAELESQGYLERIPDPTDRRAVLVRFTASGWELCQLSSQVVQDTEKAFEQMLGQSDLTLLKGILEKLQE</sequence>
<evidence type="ECO:0000313" key="6">
    <source>
        <dbReference type="Proteomes" id="UP000632222"/>
    </source>
</evidence>
<evidence type="ECO:0000256" key="1">
    <source>
        <dbReference type="ARBA" id="ARBA00023015"/>
    </source>
</evidence>
<dbReference type="PROSITE" id="PS50995">
    <property type="entry name" value="HTH_MARR_2"/>
    <property type="match status" value="1"/>
</dbReference>
<comment type="caution">
    <text evidence="5">The sequence shown here is derived from an EMBL/GenBank/DDBJ whole genome shotgun (WGS) entry which is preliminary data.</text>
</comment>
<dbReference type="PANTHER" id="PTHR33164:SF57">
    <property type="entry name" value="MARR-FAMILY TRANSCRIPTIONAL REGULATOR"/>
    <property type="match status" value="1"/>
</dbReference>
<dbReference type="PROSITE" id="PS01117">
    <property type="entry name" value="HTH_MARR_1"/>
    <property type="match status" value="1"/>
</dbReference>
<evidence type="ECO:0000259" key="4">
    <source>
        <dbReference type="PROSITE" id="PS50995"/>
    </source>
</evidence>